<dbReference type="GO" id="GO:0042461">
    <property type="term" value="P:photoreceptor cell development"/>
    <property type="evidence" value="ECO:0007669"/>
    <property type="project" value="TreeGrafter"/>
</dbReference>
<evidence type="ECO:0000256" key="4">
    <source>
        <dbReference type="ARBA" id="ARBA00022737"/>
    </source>
</evidence>
<comment type="subcellular location">
    <subcellularLocation>
        <location evidence="1">Cell projection</location>
    </subcellularLocation>
    <subcellularLocation>
        <location evidence="2">Cytoplasm</location>
    </subcellularLocation>
</comment>
<gene>
    <name evidence="8" type="primary">LOC115573387</name>
</gene>
<reference evidence="8" key="3">
    <citation type="submission" date="2025-09" db="UniProtKB">
        <authorList>
            <consortium name="Ensembl"/>
        </authorList>
    </citation>
    <scope>IDENTIFICATION</scope>
</reference>
<evidence type="ECO:0000256" key="3">
    <source>
        <dbReference type="ARBA" id="ARBA00022490"/>
    </source>
</evidence>
<keyword evidence="9" id="KW-1185">Reference proteome</keyword>
<dbReference type="SMART" id="SM00537">
    <property type="entry name" value="DCX"/>
    <property type="match status" value="2"/>
</dbReference>
<evidence type="ECO:0000256" key="2">
    <source>
        <dbReference type="ARBA" id="ARBA00004496"/>
    </source>
</evidence>
<evidence type="ECO:0000256" key="6">
    <source>
        <dbReference type="SAM" id="MobiDB-lite"/>
    </source>
</evidence>
<dbReference type="PROSITE" id="PS50309">
    <property type="entry name" value="DC"/>
    <property type="match status" value="2"/>
</dbReference>
<dbReference type="SUPFAM" id="SSF89837">
    <property type="entry name" value="Doublecortin (DC)"/>
    <property type="match status" value="2"/>
</dbReference>
<evidence type="ECO:0000313" key="8">
    <source>
        <dbReference type="Ensembl" id="ENSSAUP00010022896.1"/>
    </source>
</evidence>
<dbReference type="GO" id="GO:0035556">
    <property type="term" value="P:intracellular signal transduction"/>
    <property type="evidence" value="ECO:0007669"/>
    <property type="project" value="InterPro"/>
</dbReference>
<reference evidence="8" key="2">
    <citation type="submission" date="2025-08" db="UniProtKB">
        <authorList>
            <consortium name="Ensembl"/>
        </authorList>
    </citation>
    <scope>IDENTIFICATION</scope>
</reference>
<accession>A0A671VDU2</accession>
<dbReference type="Ensembl" id="ENSSAUT00010024158.1">
    <property type="protein sequence ID" value="ENSSAUP00010022896.1"/>
    <property type="gene ID" value="ENSSAUG00010010052.1"/>
</dbReference>
<dbReference type="InterPro" id="IPR036572">
    <property type="entry name" value="Doublecortin_dom_sf"/>
</dbReference>
<dbReference type="InParanoid" id="A0A671VDU2"/>
<evidence type="ECO:0000256" key="5">
    <source>
        <dbReference type="ARBA" id="ARBA00023273"/>
    </source>
</evidence>
<dbReference type="GeneTree" id="ENSGT00940000154242"/>
<dbReference type="OMA" id="QFTGHRM"/>
<evidence type="ECO:0000259" key="7">
    <source>
        <dbReference type="PROSITE" id="PS50309"/>
    </source>
</evidence>
<dbReference type="GO" id="GO:0035082">
    <property type="term" value="P:axoneme assembly"/>
    <property type="evidence" value="ECO:0007669"/>
    <property type="project" value="TreeGrafter"/>
</dbReference>
<dbReference type="Gene3D" id="3.10.20.230">
    <property type="entry name" value="Doublecortin domain"/>
    <property type="match status" value="2"/>
</dbReference>
<feature type="domain" description="Doublecortin" evidence="7">
    <location>
        <begin position="37"/>
        <end position="119"/>
    </location>
</feature>
<keyword evidence="4" id="KW-0677">Repeat</keyword>
<evidence type="ECO:0000313" key="9">
    <source>
        <dbReference type="Proteomes" id="UP000472265"/>
    </source>
</evidence>
<sequence>MSNTPVQEPPAQEVSSGSGQTLPSRPFQPIPDPSASKRVCFFKSGDYKFSGHRMVVNARTFKTFDALLDALSKKVPLPFGVRTITTPRGTHLVKALDDLHDGGSYVCSDQRRVKPLNLEEVNRRQVPWNTTRPFSAGRRKRQVLQFGRRNEEANRPAKVTERVAVRTPKKLVVINNRDPTVKRTIVLQRRTAPTFNALLDYLSQILQFPVLKLFSTDGRRVDGLAALILCSGVVVAAGNEPFRLANYSFHRTGQMAQVMYMDTVEPSMLQPIARKC</sequence>
<dbReference type="GO" id="GO:0060041">
    <property type="term" value="P:retina development in camera-type eye"/>
    <property type="evidence" value="ECO:0007669"/>
    <property type="project" value="TreeGrafter"/>
</dbReference>
<reference evidence="8" key="1">
    <citation type="submission" date="2021-04" db="EMBL/GenBank/DDBJ databases">
        <authorList>
            <consortium name="Wellcome Sanger Institute Data Sharing"/>
        </authorList>
    </citation>
    <scope>NUCLEOTIDE SEQUENCE [LARGE SCALE GENOMIC DNA]</scope>
</reference>
<protein>
    <submittedName>
        <fullName evidence="8">RP1 axonemal microtubule associated</fullName>
    </submittedName>
</protein>
<dbReference type="FunFam" id="3.10.20.230:FF:000006">
    <property type="entry name" value="Oxygen-regulated protein 1"/>
    <property type="match status" value="1"/>
</dbReference>
<name>A0A671VDU2_SPAAU</name>
<dbReference type="GO" id="GO:0043005">
    <property type="term" value="C:neuron projection"/>
    <property type="evidence" value="ECO:0007669"/>
    <property type="project" value="UniProtKB-ARBA"/>
</dbReference>
<dbReference type="GO" id="GO:0005930">
    <property type="term" value="C:axoneme"/>
    <property type="evidence" value="ECO:0007669"/>
    <property type="project" value="TreeGrafter"/>
</dbReference>
<organism evidence="8 9">
    <name type="scientific">Sparus aurata</name>
    <name type="common">Gilthead sea bream</name>
    <dbReference type="NCBI Taxonomy" id="8175"/>
    <lineage>
        <taxon>Eukaryota</taxon>
        <taxon>Metazoa</taxon>
        <taxon>Chordata</taxon>
        <taxon>Craniata</taxon>
        <taxon>Vertebrata</taxon>
        <taxon>Euteleostomi</taxon>
        <taxon>Actinopterygii</taxon>
        <taxon>Neopterygii</taxon>
        <taxon>Teleostei</taxon>
        <taxon>Neoteleostei</taxon>
        <taxon>Acanthomorphata</taxon>
        <taxon>Eupercaria</taxon>
        <taxon>Spariformes</taxon>
        <taxon>Sparidae</taxon>
        <taxon>Sparus</taxon>
    </lineage>
</organism>
<dbReference type="AlphaFoldDB" id="A0A671VDU2"/>
<dbReference type="InterPro" id="IPR003533">
    <property type="entry name" value="Doublecortin_dom"/>
</dbReference>
<dbReference type="Pfam" id="PF03607">
    <property type="entry name" value="DCX"/>
    <property type="match status" value="2"/>
</dbReference>
<feature type="region of interest" description="Disordered" evidence="6">
    <location>
        <begin position="1"/>
        <end position="32"/>
    </location>
</feature>
<keyword evidence="3" id="KW-0963">Cytoplasm</keyword>
<feature type="domain" description="Doublecortin" evidence="7">
    <location>
        <begin position="169"/>
        <end position="248"/>
    </location>
</feature>
<proteinExistence type="predicted"/>
<dbReference type="PANTHER" id="PTHR23005">
    <property type="entry name" value="RETINITIS PIGMENTOSA 1 PROTEIN"/>
    <property type="match status" value="1"/>
</dbReference>
<keyword evidence="5" id="KW-0966">Cell projection</keyword>
<dbReference type="Proteomes" id="UP000472265">
    <property type="component" value="Chromosome 21"/>
</dbReference>
<evidence type="ECO:0000256" key="1">
    <source>
        <dbReference type="ARBA" id="ARBA00004316"/>
    </source>
</evidence>
<feature type="compositionally biased region" description="Polar residues" evidence="6">
    <location>
        <begin position="13"/>
        <end position="23"/>
    </location>
</feature>
<dbReference type="PANTHER" id="PTHR23005:SF4">
    <property type="entry name" value="OXYGEN-REGULATED PROTEIN 1"/>
    <property type="match status" value="1"/>
</dbReference>